<feature type="compositionally biased region" description="Low complexity" evidence="1">
    <location>
        <begin position="133"/>
        <end position="150"/>
    </location>
</feature>
<keyword evidence="4" id="KW-1185">Reference proteome</keyword>
<dbReference type="InterPro" id="IPR053217">
    <property type="entry name" value="ACC_Biotin_Carrier"/>
</dbReference>
<feature type="region of interest" description="Disordered" evidence="1">
    <location>
        <begin position="124"/>
        <end position="153"/>
    </location>
</feature>
<dbReference type="Gene3D" id="2.40.50.100">
    <property type="match status" value="1"/>
</dbReference>
<dbReference type="InterPro" id="IPR011053">
    <property type="entry name" value="Single_hybrid_motif"/>
</dbReference>
<evidence type="ECO:0000313" key="3">
    <source>
        <dbReference type="EMBL" id="KAK9908453.1"/>
    </source>
</evidence>
<feature type="domain" description="Lipoyl-binding" evidence="2">
    <location>
        <begin position="201"/>
        <end position="261"/>
    </location>
</feature>
<dbReference type="EMBL" id="JALJOT010000008">
    <property type="protein sequence ID" value="KAK9908453.1"/>
    <property type="molecule type" value="Genomic_DNA"/>
</dbReference>
<accession>A0ABR2YNG5</accession>
<dbReference type="PANTHER" id="PTHR47597">
    <property type="entry name" value="IS A MEMBER OF THE PF|00364 BIOTIN-REQUIRING ENZYMES FAMILY-RELATED"/>
    <property type="match status" value="1"/>
</dbReference>
<dbReference type="InterPro" id="IPR000089">
    <property type="entry name" value="Biotin_lipoyl"/>
</dbReference>
<sequence>MQSCSTRPQTLNSCQNGVSHVRATITRVSRIKGGSFARPAQRCLGHTKTRAVGLEDSTAVGTSDEVWEMDEVEEFEDGPDDGEGLSTQQVQSLLHVLCDETEVAELELKMGSFEMLVRRSTKGSISSPSLNGAASNGAVAAPPPASAFASTQSMDIPAGDYPAAQSVSVSSVDEDIDDESTIYLTAPKVGVMRRGRYVKGKKVGKANIVNAGDEVKRGQTLGFIEQLGTYVPVEAPQAGEIVDFVVDEGTAVEYNQPIVELMPFFGGHIIGDRKHA</sequence>
<evidence type="ECO:0000256" key="1">
    <source>
        <dbReference type="SAM" id="MobiDB-lite"/>
    </source>
</evidence>
<protein>
    <recommendedName>
        <fullName evidence="2">Lipoyl-binding domain-containing protein</fullName>
    </recommendedName>
</protein>
<name>A0ABR2YNG5_9CHLO</name>
<dbReference type="Pfam" id="PF00364">
    <property type="entry name" value="Biotin_lipoyl"/>
    <property type="match status" value="1"/>
</dbReference>
<dbReference type="SUPFAM" id="SSF51230">
    <property type="entry name" value="Single hybrid motif"/>
    <property type="match status" value="1"/>
</dbReference>
<comment type="caution">
    <text evidence="3">The sequence shown here is derived from an EMBL/GenBank/DDBJ whole genome shotgun (WGS) entry which is preliminary data.</text>
</comment>
<dbReference type="Proteomes" id="UP001491310">
    <property type="component" value="Unassembled WGS sequence"/>
</dbReference>
<organism evidence="3 4">
    <name type="scientific">Coccomyxa subellipsoidea</name>
    <dbReference type="NCBI Taxonomy" id="248742"/>
    <lineage>
        <taxon>Eukaryota</taxon>
        <taxon>Viridiplantae</taxon>
        <taxon>Chlorophyta</taxon>
        <taxon>core chlorophytes</taxon>
        <taxon>Trebouxiophyceae</taxon>
        <taxon>Trebouxiophyceae incertae sedis</taxon>
        <taxon>Coccomyxaceae</taxon>
        <taxon>Coccomyxa</taxon>
    </lineage>
</organism>
<dbReference type="CDD" id="cd06850">
    <property type="entry name" value="biotinyl_domain"/>
    <property type="match status" value="1"/>
</dbReference>
<evidence type="ECO:0000259" key="2">
    <source>
        <dbReference type="Pfam" id="PF00364"/>
    </source>
</evidence>
<reference evidence="3 4" key="1">
    <citation type="journal article" date="2024" name="Nat. Commun.">
        <title>Phylogenomics reveals the evolutionary origins of lichenization in chlorophyte algae.</title>
        <authorList>
            <person name="Puginier C."/>
            <person name="Libourel C."/>
            <person name="Otte J."/>
            <person name="Skaloud P."/>
            <person name="Haon M."/>
            <person name="Grisel S."/>
            <person name="Petersen M."/>
            <person name="Berrin J.G."/>
            <person name="Delaux P.M."/>
            <person name="Dal Grande F."/>
            <person name="Keller J."/>
        </authorList>
    </citation>
    <scope>NUCLEOTIDE SEQUENCE [LARGE SCALE GENOMIC DNA]</scope>
    <source>
        <strain evidence="3 4">SAG 216-7</strain>
    </source>
</reference>
<evidence type="ECO:0000313" key="4">
    <source>
        <dbReference type="Proteomes" id="UP001491310"/>
    </source>
</evidence>
<gene>
    <name evidence="3" type="ORF">WJX75_008139</name>
</gene>
<dbReference type="PANTHER" id="PTHR47597:SF1">
    <property type="entry name" value="IS A MEMBER OF THE PF|00364 BIOTIN-REQUIRING ENZYMES FAMILY-RELATED"/>
    <property type="match status" value="1"/>
</dbReference>
<proteinExistence type="predicted"/>